<proteinExistence type="predicted"/>
<gene>
    <name evidence="1" type="ORF">V1478_017369</name>
</gene>
<evidence type="ECO:0000313" key="1">
    <source>
        <dbReference type="EMBL" id="KAL2713176.1"/>
    </source>
</evidence>
<comment type="caution">
    <text evidence="1">The sequence shown here is derived from an EMBL/GenBank/DDBJ whole genome shotgun (WGS) entry which is preliminary data.</text>
</comment>
<organism evidence="1 2">
    <name type="scientific">Vespula squamosa</name>
    <name type="common">Southern yellow jacket</name>
    <name type="synonym">Wasp</name>
    <dbReference type="NCBI Taxonomy" id="30214"/>
    <lineage>
        <taxon>Eukaryota</taxon>
        <taxon>Metazoa</taxon>
        <taxon>Ecdysozoa</taxon>
        <taxon>Arthropoda</taxon>
        <taxon>Hexapoda</taxon>
        <taxon>Insecta</taxon>
        <taxon>Pterygota</taxon>
        <taxon>Neoptera</taxon>
        <taxon>Endopterygota</taxon>
        <taxon>Hymenoptera</taxon>
        <taxon>Apocrita</taxon>
        <taxon>Aculeata</taxon>
        <taxon>Vespoidea</taxon>
        <taxon>Vespidae</taxon>
        <taxon>Vespinae</taxon>
        <taxon>Vespula</taxon>
    </lineage>
</organism>
<evidence type="ECO:0000313" key="2">
    <source>
        <dbReference type="Proteomes" id="UP001607302"/>
    </source>
</evidence>
<dbReference type="Proteomes" id="UP001607302">
    <property type="component" value="Unassembled WGS sequence"/>
</dbReference>
<protein>
    <submittedName>
        <fullName evidence="1">Uncharacterized protein</fullName>
    </submittedName>
</protein>
<keyword evidence="2" id="KW-1185">Reference proteome</keyword>
<reference evidence="1 2" key="1">
    <citation type="journal article" date="2024" name="Ann. Entomol. Soc. Am.">
        <title>Genomic analyses of the southern and eastern yellowjacket wasps (Hymenoptera: Vespidae) reveal evolutionary signatures of social life.</title>
        <authorList>
            <person name="Catto M.A."/>
            <person name="Caine P.B."/>
            <person name="Orr S.E."/>
            <person name="Hunt B.G."/>
            <person name="Goodisman M.A.D."/>
        </authorList>
    </citation>
    <scope>NUCLEOTIDE SEQUENCE [LARGE SCALE GENOMIC DNA]</scope>
    <source>
        <strain evidence="1">233</strain>
        <tissue evidence="1">Head and thorax</tissue>
    </source>
</reference>
<accession>A0ABD1ZXS9</accession>
<name>A0ABD1ZXS9_VESSQ</name>
<dbReference type="AlphaFoldDB" id="A0ABD1ZXS9"/>
<dbReference type="EMBL" id="JAUDFV010000161">
    <property type="protein sequence ID" value="KAL2713176.1"/>
    <property type="molecule type" value="Genomic_DNA"/>
</dbReference>
<sequence>MKEPSYRYLLQDLYIAFYNLKFLTASLQDQIENEQLMFEFVTSDNLSRHIINSQCFHTIPYVRIPALGGSTTATIRDFVAL</sequence>